<keyword evidence="2" id="KW-1185">Reference proteome</keyword>
<organism evidence="1 2">
    <name type="scientific">Hyphomonas oceanitis SCH89</name>
    <dbReference type="NCBI Taxonomy" id="1280953"/>
    <lineage>
        <taxon>Bacteria</taxon>
        <taxon>Pseudomonadati</taxon>
        <taxon>Pseudomonadota</taxon>
        <taxon>Alphaproteobacteria</taxon>
        <taxon>Hyphomonadales</taxon>
        <taxon>Hyphomonadaceae</taxon>
        <taxon>Hyphomonas</taxon>
    </lineage>
</organism>
<dbReference type="AlphaFoldDB" id="A0A059G3U3"/>
<dbReference type="PATRIC" id="fig|1280953.3.peg.3354"/>
<evidence type="ECO:0000313" key="2">
    <source>
        <dbReference type="Proteomes" id="UP000024942"/>
    </source>
</evidence>
<dbReference type="GO" id="GO:0006313">
    <property type="term" value="P:DNA transposition"/>
    <property type="evidence" value="ECO:0007669"/>
    <property type="project" value="InterPro"/>
</dbReference>
<dbReference type="InterPro" id="IPR010921">
    <property type="entry name" value="Trp_repressor/repl_initiator"/>
</dbReference>
<dbReference type="SUPFAM" id="SSF48295">
    <property type="entry name" value="TrpR-like"/>
    <property type="match status" value="1"/>
</dbReference>
<dbReference type="Pfam" id="PF01527">
    <property type="entry name" value="HTH_Tnp_1"/>
    <property type="match status" value="1"/>
</dbReference>
<dbReference type="GO" id="GO:0043565">
    <property type="term" value="F:sequence-specific DNA binding"/>
    <property type="evidence" value="ECO:0007669"/>
    <property type="project" value="InterPro"/>
</dbReference>
<name>A0A059G3U3_9PROT</name>
<dbReference type="GO" id="GO:0004803">
    <property type="term" value="F:transposase activity"/>
    <property type="evidence" value="ECO:0007669"/>
    <property type="project" value="InterPro"/>
</dbReference>
<dbReference type="STRING" id="1280953.HOC_16740"/>
<gene>
    <name evidence="1" type="ORF">HOC_16740</name>
</gene>
<accession>A0A059G3U3</accession>
<protein>
    <submittedName>
        <fullName evidence="1">Transposase number 1 for insertion sequence</fullName>
    </submittedName>
</protein>
<dbReference type="InterPro" id="IPR002514">
    <property type="entry name" value="Transposase_8"/>
</dbReference>
<dbReference type="PANTHER" id="PTHR37936:SF3">
    <property type="entry name" value="TRANSPOSASE INSC FOR INSERTION ELEMENT IS2A-RELATED"/>
    <property type="match status" value="1"/>
</dbReference>
<dbReference type="PANTHER" id="PTHR37936">
    <property type="entry name" value="TRANSPOSASE INSC FOR INSERTION ELEMENT IS2A-RELATED"/>
    <property type="match status" value="1"/>
</dbReference>
<evidence type="ECO:0000313" key="1">
    <source>
        <dbReference type="EMBL" id="KDA01158.1"/>
    </source>
</evidence>
<reference evidence="1 2" key="1">
    <citation type="journal article" date="2014" name="Antonie Van Leeuwenhoek">
        <title>Hyphomonas beringensis sp. nov. and Hyphomonas chukchiensis sp. nov., isolated from surface seawater of the Bering Sea and Chukchi Sea.</title>
        <authorList>
            <person name="Li C."/>
            <person name="Lai Q."/>
            <person name="Li G."/>
            <person name="Dong C."/>
            <person name="Wang J."/>
            <person name="Liao Y."/>
            <person name="Shao Z."/>
        </authorList>
    </citation>
    <scope>NUCLEOTIDE SEQUENCE [LARGE SCALE GENOMIC DNA]</scope>
    <source>
        <strain evidence="1 2">SCH89</strain>
    </source>
</reference>
<comment type="caution">
    <text evidence="1">The sequence shown here is derived from an EMBL/GenBank/DDBJ whole genome shotgun (WGS) entry which is preliminary data.</text>
</comment>
<dbReference type="NCBIfam" id="NF047595">
    <property type="entry name" value="IS66_ISRel24_TnpA"/>
    <property type="match status" value="1"/>
</dbReference>
<dbReference type="Proteomes" id="UP000024942">
    <property type="component" value="Unassembled WGS sequence"/>
</dbReference>
<sequence length="130" mass="14001">MASAGSNISRLEVLEGPTGRRNWPDEVKAQIVAESFEPGVKVSAVAHRHGLTPQHLTGWRRAVREGRLILPSAGEEPFAHLVVGDLRTAEHEDQSRCGAISIETGGIVVRVPADISAARLGDIVRVLRIT</sequence>
<dbReference type="eggNOG" id="COG2963">
    <property type="taxonomic scope" value="Bacteria"/>
</dbReference>
<dbReference type="EMBL" id="ARYL01000034">
    <property type="protein sequence ID" value="KDA01158.1"/>
    <property type="molecule type" value="Genomic_DNA"/>
</dbReference>
<proteinExistence type="predicted"/>